<reference evidence="2" key="1">
    <citation type="journal article" date="2023" name="Mol. Biol. Evol.">
        <title>Third-Generation Sequencing Reveals the Adaptive Role of the Epigenome in Three Deep-Sea Polychaetes.</title>
        <authorList>
            <person name="Perez M."/>
            <person name="Aroh O."/>
            <person name="Sun Y."/>
            <person name="Lan Y."/>
            <person name="Juniper S.K."/>
            <person name="Young C.R."/>
            <person name="Angers B."/>
            <person name="Qian P.Y."/>
        </authorList>
    </citation>
    <scope>NUCLEOTIDE SEQUENCE</scope>
    <source>
        <strain evidence="2">R07B-5</strain>
    </source>
</reference>
<sequence>MAELGKKASVDKEVKAFAANVKEDRLLQKSLETLRLEESFSMKLLQLDYKQLRLDQKRLRTRINKIRSYLRPDEIVQLRALELDGKLEQLCHSVHVSSTIQIAAAAKRLKLGAGMTRPRTAHPTIGVTDTTTPLTPTRTARTASTPQGTSRVGSAVSFRIIAPDATGPARSGRGAKRHCGPRPLTSVGPDRNRLTIPERPSRPKTATGVGVYSSHNIEKNDIRAAQGARRSSQTPPTGGMLNFRKSSGMSMDSVEMTMALARKQETRQELIETEHRVGYVLDTQRRRFIDRVTQFVEETNRFASEEPQAEIPELETIAVANEAARKRDVGTSTLRLKSPATCTSGTQITVPTKSAFHF</sequence>
<evidence type="ECO:0000313" key="2">
    <source>
        <dbReference type="EMBL" id="KAK2174403.1"/>
    </source>
</evidence>
<keyword evidence="3" id="KW-1185">Reference proteome</keyword>
<evidence type="ECO:0000256" key="1">
    <source>
        <dbReference type="SAM" id="MobiDB-lite"/>
    </source>
</evidence>
<dbReference type="AlphaFoldDB" id="A0AAD9KPS2"/>
<feature type="compositionally biased region" description="Low complexity" evidence="1">
    <location>
        <begin position="123"/>
        <end position="146"/>
    </location>
</feature>
<organism evidence="2 3">
    <name type="scientific">Ridgeia piscesae</name>
    <name type="common">Tubeworm</name>
    <dbReference type="NCBI Taxonomy" id="27915"/>
    <lineage>
        <taxon>Eukaryota</taxon>
        <taxon>Metazoa</taxon>
        <taxon>Spiralia</taxon>
        <taxon>Lophotrochozoa</taxon>
        <taxon>Annelida</taxon>
        <taxon>Polychaeta</taxon>
        <taxon>Sedentaria</taxon>
        <taxon>Canalipalpata</taxon>
        <taxon>Sabellida</taxon>
        <taxon>Siboglinidae</taxon>
        <taxon>Ridgeia</taxon>
    </lineage>
</organism>
<feature type="region of interest" description="Disordered" evidence="1">
    <location>
        <begin position="164"/>
        <end position="246"/>
    </location>
</feature>
<comment type="caution">
    <text evidence="2">The sequence shown here is derived from an EMBL/GenBank/DDBJ whole genome shotgun (WGS) entry which is preliminary data.</text>
</comment>
<name>A0AAD9KPS2_RIDPI</name>
<accession>A0AAD9KPS2</accession>
<protein>
    <submittedName>
        <fullName evidence="2">Uncharacterized protein</fullName>
    </submittedName>
</protein>
<dbReference type="Proteomes" id="UP001209878">
    <property type="component" value="Unassembled WGS sequence"/>
</dbReference>
<proteinExistence type="predicted"/>
<feature type="region of interest" description="Disordered" evidence="1">
    <location>
        <begin position="116"/>
        <end position="152"/>
    </location>
</feature>
<evidence type="ECO:0000313" key="3">
    <source>
        <dbReference type="Proteomes" id="UP001209878"/>
    </source>
</evidence>
<gene>
    <name evidence="2" type="ORF">NP493_802g03046</name>
</gene>
<dbReference type="EMBL" id="JAODUO010000805">
    <property type="protein sequence ID" value="KAK2174403.1"/>
    <property type="molecule type" value="Genomic_DNA"/>
</dbReference>